<dbReference type="EMBL" id="JAUSUC010000020">
    <property type="protein sequence ID" value="MDQ0215451.1"/>
    <property type="molecule type" value="Genomic_DNA"/>
</dbReference>
<comment type="caution">
    <text evidence="6">The sequence shown here is derived from an EMBL/GenBank/DDBJ whole genome shotgun (WGS) entry which is preliminary data.</text>
</comment>
<comment type="subcellular location">
    <subcellularLocation>
        <location evidence="1">Membrane</location>
        <topology evidence="1">Multi-pass membrane protein</topology>
    </subcellularLocation>
</comment>
<evidence type="ECO:0000256" key="2">
    <source>
        <dbReference type="ARBA" id="ARBA00022692"/>
    </source>
</evidence>
<sequence>MMDLILFFLLIGGIIIGLKRGLILQLIHMGSAILSLIIAYMTYDLLAPKLVSIIPLPPINGNTAFSLFSKVVPFEHFYYGAIAFIIIFFVSKIALHIIGSILNTVASIPIIKQMNSLGGGVLGFLEVYILLFVLLYLGALIPNEGIHSLIDQSFLSGIIINHTPFLSEGLQQLSFKVDAL</sequence>
<evidence type="ECO:0000256" key="3">
    <source>
        <dbReference type="ARBA" id="ARBA00022989"/>
    </source>
</evidence>
<dbReference type="Proteomes" id="UP001237207">
    <property type="component" value="Unassembled WGS sequence"/>
</dbReference>
<keyword evidence="3 5" id="KW-1133">Transmembrane helix</keyword>
<keyword evidence="2 5" id="KW-0812">Transmembrane</keyword>
<feature type="transmembrane region" description="Helical" evidence="5">
    <location>
        <begin position="27"/>
        <end position="46"/>
    </location>
</feature>
<evidence type="ECO:0000256" key="5">
    <source>
        <dbReference type="SAM" id="Phobius"/>
    </source>
</evidence>
<proteinExistence type="predicted"/>
<dbReference type="PANTHER" id="PTHR37306:SF1">
    <property type="entry name" value="COLICIN V PRODUCTION PROTEIN"/>
    <property type="match status" value="1"/>
</dbReference>
<dbReference type="PANTHER" id="PTHR37306">
    <property type="entry name" value="COLICIN V PRODUCTION PROTEIN"/>
    <property type="match status" value="1"/>
</dbReference>
<dbReference type="GO" id="GO:0016020">
    <property type="term" value="C:membrane"/>
    <property type="evidence" value="ECO:0007669"/>
    <property type="project" value="UniProtKB-SubCell"/>
</dbReference>
<protein>
    <submittedName>
        <fullName evidence="6">Membrane protein required for colicin V production</fullName>
    </submittedName>
</protein>
<accession>A0AAJ1T583</accession>
<feature type="transmembrane region" description="Helical" evidence="5">
    <location>
        <begin position="121"/>
        <end position="141"/>
    </location>
</feature>
<dbReference type="Pfam" id="PF02674">
    <property type="entry name" value="Colicin_V"/>
    <property type="match status" value="1"/>
</dbReference>
<keyword evidence="7" id="KW-1185">Reference proteome</keyword>
<dbReference type="AlphaFoldDB" id="A0AAJ1T583"/>
<keyword evidence="4 5" id="KW-0472">Membrane</keyword>
<dbReference type="GO" id="GO:0009403">
    <property type="term" value="P:toxin biosynthetic process"/>
    <property type="evidence" value="ECO:0007669"/>
    <property type="project" value="InterPro"/>
</dbReference>
<evidence type="ECO:0000256" key="1">
    <source>
        <dbReference type="ARBA" id="ARBA00004141"/>
    </source>
</evidence>
<evidence type="ECO:0000256" key="4">
    <source>
        <dbReference type="ARBA" id="ARBA00023136"/>
    </source>
</evidence>
<dbReference type="RefSeq" id="WP_307257457.1">
    <property type="nucleotide sequence ID" value="NZ_JAUSUC010000020.1"/>
</dbReference>
<organism evidence="6 7">
    <name type="scientific">Oikeobacillus pervagus</name>
    <dbReference type="NCBI Taxonomy" id="1325931"/>
    <lineage>
        <taxon>Bacteria</taxon>
        <taxon>Bacillati</taxon>
        <taxon>Bacillota</taxon>
        <taxon>Bacilli</taxon>
        <taxon>Bacillales</taxon>
        <taxon>Bacillaceae</taxon>
        <taxon>Oikeobacillus</taxon>
    </lineage>
</organism>
<gene>
    <name evidence="6" type="ORF">J2S13_001868</name>
</gene>
<reference evidence="6" key="1">
    <citation type="submission" date="2023-07" db="EMBL/GenBank/DDBJ databases">
        <title>Genomic Encyclopedia of Type Strains, Phase IV (KMG-IV): sequencing the most valuable type-strain genomes for metagenomic binning, comparative biology and taxonomic classification.</title>
        <authorList>
            <person name="Goeker M."/>
        </authorList>
    </citation>
    <scope>NUCLEOTIDE SEQUENCE</scope>
    <source>
        <strain evidence="6">DSM 23947</strain>
    </source>
</reference>
<evidence type="ECO:0000313" key="6">
    <source>
        <dbReference type="EMBL" id="MDQ0215451.1"/>
    </source>
</evidence>
<dbReference type="InterPro" id="IPR003825">
    <property type="entry name" value="Colicin-V_CvpA"/>
</dbReference>
<name>A0AAJ1T583_9BACI</name>
<feature type="transmembrane region" description="Helical" evidence="5">
    <location>
        <begin position="77"/>
        <end position="101"/>
    </location>
</feature>
<evidence type="ECO:0000313" key="7">
    <source>
        <dbReference type="Proteomes" id="UP001237207"/>
    </source>
</evidence>